<dbReference type="SUPFAM" id="SSF109854">
    <property type="entry name" value="DinB/YfiT-like putative metalloenzymes"/>
    <property type="match status" value="1"/>
</dbReference>
<dbReference type="Proteomes" id="UP001300692">
    <property type="component" value="Unassembled WGS sequence"/>
</dbReference>
<dbReference type="Pfam" id="PF12867">
    <property type="entry name" value="DinB_2"/>
    <property type="match status" value="1"/>
</dbReference>
<dbReference type="RefSeq" id="WP_264138468.1">
    <property type="nucleotide sequence ID" value="NZ_JAOYOD010000001.1"/>
</dbReference>
<accession>A0ABT3CVF3</accession>
<dbReference type="InterPro" id="IPR034660">
    <property type="entry name" value="DinB/YfiT-like"/>
</dbReference>
<reference evidence="2 3" key="1">
    <citation type="submission" date="2022-10" db="EMBL/GenBank/DDBJ databases">
        <title>Comparative genomics and taxonomic characterization of three novel marine species of genus Reichenbachiella exhibiting antioxidant and polysaccharide degradation activities.</title>
        <authorList>
            <person name="Muhammad N."/>
            <person name="Lee Y.-J."/>
            <person name="Ko J."/>
            <person name="Kim S.-G."/>
        </authorList>
    </citation>
    <scope>NUCLEOTIDE SEQUENCE [LARGE SCALE GENOMIC DNA]</scope>
    <source>
        <strain evidence="2 3">ABR2-5</strain>
    </source>
</reference>
<protein>
    <submittedName>
        <fullName evidence="2">DinB family protein</fullName>
    </submittedName>
</protein>
<evidence type="ECO:0000313" key="2">
    <source>
        <dbReference type="EMBL" id="MCV9387648.1"/>
    </source>
</evidence>
<name>A0ABT3CVF3_9BACT</name>
<comment type="caution">
    <text evidence="2">The sequence shown here is derived from an EMBL/GenBank/DDBJ whole genome shotgun (WGS) entry which is preliminary data.</text>
</comment>
<organism evidence="2 3">
    <name type="scientific">Reichenbachiella ulvae</name>
    <dbReference type="NCBI Taxonomy" id="2980104"/>
    <lineage>
        <taxon>Bacteria</taxon>
        <taxon>Pseudomonadati</taxon>
        <taxon>Bacteroidota</taxon>
        <taxon>Cytophagia</taxon>
        <taxon>Cytophagales</taxon>
        <taxon>Reichenbachiellaceae</taxon>
        <taxon>Reichenbachiella</taxon>
    </lineage>
</organism>
<sequence length="162" mass="19206">MLSAQSKLIQLLSELENYIQQIPEEKLSQKPAPDKWSNKEILGHLVDSALNNLQRFTEIQFTPRPYVIRKYAQDDLVRANDYQHADTREILQLLIALNTRIIRVMDQQTEEMLAYEIEIEKGQTEDLRFWNQDYVDHFEHHLRQIKKKAAPTMRQPGTLNYV</sequence>
<dbReference type="InterPro" id="IPR024775">
    <property type="entry name" value="DinB-like"/>
</dbReference>
<keyword evidence="3" id="KW-1185">Reference proteome</keyword>
<dbReference type="EMBL" id="JAOYOD010000001">
    <property type="protein sequence ID" value="MCV9387648.1"/>
    <property type="molecule type" value="Genomic_DNA"/>
</dbReference>
<proteinExistence type="predicted"/>
<gene>
    <name evidence="2" type="ORF">N7U62_13285</name>
</gene>
<evidence type="ECO:0000313" key="3">
    <source>
        <dbReference type="Proteomes" id="UP001300692"/>
    </source>
</evidence>
<feature type="domain" description="DinB-like" evidence="1">
    <location>
        <begin position="11"/>
        <end position="145"/>
    </location>
</feature>
<dbReference type="Gene3D" id="1.20.120.450">
    <property type="entry name" value="dinb family like domain"/>
    <property type="match status" value="1"/>
</dbReference>
<evidence type="ECO:0000259" key="1">
    <source>
        <dbReference type="Pfam" id="PF12867"/>
    </source>
</evidence>